<dbReference type="GO" id="GO:0016020">
    <property type="term" value="C:membrane"/>
    <property type="evidence" value="ECO:0007669"/>
    <property type="project" value="UniProtKB-SubCell"/>
</dbReference>
<dbReference type="InParanoid" id="A0A1S3K5C2"/>
<dbReference type="OrthoDB" id="10052906at2759"/>
<evidence type="ECO:0000259" key="7">
    <source>
        <dbReference type="PROSITE" id="PS50922"/>
    </source>
</evidence>
<proteinExistence type="predicted"/>
<keyword evidence="8" id="KW-1185">Reference proteome</keyword>
<evidence type="ECO:0000313" key="8">
    <source>
        <dbReference type="Proteomes" id="UP000085678"/>
    </source>
</evidence>
<evidence type="ECO:0000256" key="6">
    <source>
        <dbReference type="SAM" id="Phobius"/>
    </source>
</evidence>
<evidence type="ECO:0000256" key="1">
    <source>
        <dbReference type="ARBA" id="ARBA00004141"/>
    </source>
</evidence>
<gene>
    <name evidence="9" type="primary">LOC106178713</name>
</gene>
<dbReference type="InterPro" id="IPR006634">
    <property type="entry name" value="TLC-dom"/>
</dbReference>
<feature type="transmembrane region" description="Helical" evidence="6">
    <location>
        <begin position="101"/>
        <end position="125"/>
    </location>
</feature>
<feature type="transmembrane region" description="Helical" evidence="6">
    <location>
        <begin position="60"/>
        <end position="81"/>
    </location>
</feature>
<dbReference type="PANTHER" id="PTHR13439:SF7">
    <property type="entry name" value="PROTEIN CLN8"/>
    <property type="match status" value="1"/>
</dbReference>
<dbReference type="KEGG" id="lak:106178713"/>
<keyword evidence="3 6" id="KW-1133">Transmembrane helix</keyword>
<feature type="domain" description="TLC" evidence="7">
    <location>
        <begin position="59"/>
        <end position="258"/>
    </location>
</feature>
<dbReference type="PROSITE" id="PS50922">
    <property type="entry name" value="TLC"/>
    <property type="match status" value="1"/>
</dbReference>
<dbReference type="GO" id="GO:0055088">
    <property type="term" value="P:lipid homeostasis"/>
    <property type="evidence" value="ECO:0007669"/>
    <property type="project" value="TreeGrafter"/>
</dbReference>
<dbReference type="AlphaFoldDB" id="A0A1S3K5C2"/>
<evidence type="ECO:0000256" key="5">
    <source>
        <dbReference type="PROSITE-ProRule" id="PRU00205"/>
    </source>
</evidence>
<keyword evidence="4 5" id="KW-0472">Membrane</keyword>
<accession>A0A1S3K5C2</accession>
<keyword evidence="2 5" id="KW-0812">Transmembrane</keyword>
<dbReference type="Proteomes" id="UP000085678">
    <property type="component" value="Unplaced"/>
</dbReference>
<evidence type="ECO:0000313" key="9">
    <source>
        <dbReference type="RefSeq" id="XP_013417461.1"/>
    </source>
</evidence>
<dbReference type="GO" id="GO:0005783">
    <property type="term" value="C:endoplasmic reticulum"/>
    <property type="evidence" value="ECO:0007669"/>
    <property type="project" value="TreeGrafter"/>
</dbReference>
<evidence type="ECO:0000256" key="4">
    <source>
        <dbReference type="ARBA" id="ARBA00023136"/>
    </source>
</evidence>
<organism evidence="8 9">
    <name type="scientific">Lingula anatina</name>
    <name type="common">Brachiopod</name>
    <name type="synonym">Lingula unguis</name>
    <dbReference type="NCBI Taxonomy" id="7574"/>
    <lineage>
        <taxon>Eukaryota</taxon>
        <taxon>Metazoa</taxon>
        <taxon>Spiralia</taxon>
        <taxon>Lophotrochozoa</taxon>
        <taxon>Brachiopoda</taxon>
        <taxon>Linguliformea</taxon>
        <taxon>Lingulata</taxon>
        <taxon>Lingulida</taxon>
        <taxon>Linguloidea</taxon>
        <taxon>Lingulidae</taxon>
        <taxon>Lingula</taxon>
    </lineage>
</organism>
<reference evidence="9" key="1">
    <citation type="submission" date="2025-08" db="UniProtKB">
        <authorList>
            <consortium name="RefSeq"/>
        </authorList>
    </citation>
    <scope>IDENTIFICATION</scope>
    <source>
        <tissue evidence="9">Gonads</tissue>
    </source>
</reference>
<feature type="transmembrane region" description="Helical" evidence="6">
    <location>
        <begin position="155"/>
        <end position="176"/>
    </location>
</feature>
<comment type="subcellular location">
    <subcellularLocation>
        <location evidence="1">Membrane</location>
        <topology evidence="1">Multi-pass membrane protein</topology>
    </subcellularLocation>
</comment>
<feature type="transmembrane region" description="Helical" evidence="6">
    <location>
        <begin position="222"/>
        <end position="247"/>
    </location>
</feature>
<evidence type="ECO:0000256" key="2">
    <source>
        <dbReference type="ARBA" id="ARBA00022692"/>
    </source>
</evidence>
<protein>
    <submittedName>
        <fullName evidence="9">Protein CLN8-like</fullName>
    </submittedName>
</protein>
<dbReference type="GeneID" id="106178713"/>
<name>A0A1S3K5C2_LINAN</name>
<dbReference type="PANTHER" id="PTHR13439">
    <property type="entry name" value="CT120 PROTEIN"/>
    <property type="match status" value="1"/>
</dbReference>
<feature type="transmembrane region" description="Helical" evidence="6">
    <location>
        <begin position="25"/>
        <end position="48"/>
    </location>
</feature>
<dbReference type="Pfam" id="PF03798">
    <property type="entry name" value="TRAM_LAG1_CLN8"/>
    <property type="match status" value="1"/>
</dbReference>
<sequence>MGFVGNIHPSLETLDYTSTRVQLEIIGLSFLFFLGIYILSASLAALTWTYRNLRLKEKIFWNLSVVRAVFGVYAVCSGAWALWWDTEMIKDVVHATTPTSWFTNIVSIGFFLFECSAILFCDLYFRQGNMLLNLHHMLALTGCVMVLRYRSIHYFWAIGVALEMSTPFSALCWILLKCGRANTFLWKANQYVLVHVFHCRSILETFLWIQSFRHWENIWAHLPWPVFVMFFSELALVTFVMTPYWTYKKTEQLIIPRDWNFEDSEDNKRTNGSLKKED</sequence>
<evidence type="ECO:0000256" key="3">
    <source>
        <dbReference type="ARBA" id="ARBA00022989"/>
    </source>
</evidence>
<dbReference type="InterPro" id="IPR050846">
    <property type="entry name" value="TLCD"/>
</dbReference>
<dbReference type="SMART" id="SM00724">
    <property type="entry name" value="TLC"/>
    <property type="match status" value="1"/>
</dbReference>
<dbReference type="STRING" id="7574.A0A1S3K5C2"/>
<dbReference type="RefSeq" id="XP_013417461.1">
    <property type="nucleotide sequence ID" value="XM_013562007.1"/>
</dbReference>